<evidence type="ECO:0000313" key="3">
    <source>
        <dbReference type="Proteomes" id="UP000317835"/>
    </source>
</evidence>
<dbReference type="InterPro" id="IPR004919">
    <property type="entry name" value="GmrSD_N"/>
</dbReference>
<sequence length="585" mass="66494">MYQTGGTIRETLQAIQQTKFVLPAIQREFVWKPEQIARLFDSLMQGYPFGTFLYWNVDRSNSSRYKFYAFVCNYHERDNPHCPQLPVFHETDLKAVLDGQQRLTALNIGLCGSMAWRLPYKWKNNPNAYPVRHLYLDLLADEGGADEGGMEYRFEFLTEERAGSAIPGECWFKVGDILGMQSGPPMLRWLNERLPQERLDRAFSTLDQLFQVVHNRNLISYYEEKSQNLDKVLNIFIRMNSGGTVLSYSDLLLSIAVAQWSGDARKEIHTLVDELNDTGEGFAFSQDLVLKAGLMLADIGSVGFKVENFSRENMQALEGKWPEVKRSLKVAVQLLAGFGFHEKSLRADSAILPIAYYINRRNLDGHYVTKGGFAHDREAIRTWLIRSLLKASGIWGSGLDTLLTAIREVIAEHGQDGFPVEKLQEAMARRGKSLMFGDEEIDELVEMRYGDKRLFALLTLLFPFVDVTNHHFHIDHVFPRSRFTRARLQRAGVPEGDIEAFKEMVDCLPNLQLLEGAENVEKQAAMPSEWISGSLSPTSRTNYCDNHLLGELPESIAGFREFYEARSCALRSRIVNILGANAAEP</sequence>
<dbReference type="Pfam" id="PF03235">
    <property type="entry name" value="GmrSD_N"/>
    <property type="match status" value="1"/>
</dbReference>
<protein>
    <recommendedName>
        <fullName evidence="1">GmrSD restriction endonucleases N-terminal domain-containing protein</fullName>
    </recommendedName>
</protein>
<reference evidence="2 3" key="1">
    <citation type="submission" date="2019-02" db="EMBL/GenBank/DDBJ databases">
        <title>Deep-cultivation of Planctomycetes and their phenomic and genomic characterization uncovers novel biology.</title>
        <authorList>
            <person name="Wiegand S."/>
            <person name="Jogler M."/>
            <person name="Boedeker C."/>
            <person name="Pinto D."/>
            <person name="Vollmers J."/>
            <person name="Rivas-Marin E."/>
            <person name="Kohn T."/>
            <person name="Peeters S.H."/>
            <person name="Heuer A."/>
            <person name="Rast P."/>
            <person name="Oberbeckmann S."/>
            <person name="Bunk B."/>
            <person name="Jeske O."/>
            <person name="Meyerdierks A."/>
            <person name="Storesund J.E."/>
            <person name="Kallscheuer N."/>
            <person name="Luecker S."/>
            <person name="Lage O.M."/>
            <person name="Pohl T."/>
            <person name="Merkel B.J."/>
            <person name="Hornburger P."/>
            <person name="Mueller R.-W."/>
            <person name="Bruemmer F."/>
            <person name="Labrenz M."/>
            <person name="Spormann A.M."/>
            <person name="Op den Camp H."/>
            <person name="Overmann J."/>
            <person name="Amann R."/>
            <person name="Jetten M.S.M."/>
            <person name="Mascher T."/>
            <person name="Medema M.H."/>
            <person name="Devos D.P."/>
            <person name="Kaster A.-K."/>
            <person name="Ovreas L."/>
            <person name="Rohde M."/>
            <person name="Galperin M.Y."/>
            <person name="Jogler C."/>
        </authorList>
    </citation>
    <scope>NUCLEOTIDE SEQUENCE [LARGE SCALE GENOMIC DNA]</scope>
    <source>
        <strain evidence="2 3">ElP</strain>
    </source>
</reference>
<dbReference type="Proteomes" id="UP000317835">
    <property type="component" value="Chromosome"/>
</dbReference>
<dbReference type="PANTHER" id="PTHR37292:SF2">
    <property type="entry name" value="DUF262 DOMAIN-CONTAINING PROTEIN"/>
    <property type="match status" value="1"/>
</dbReference>
<dbReference type="EMBL" id="CP036426">
    <property type="protein sequence ID" value="QDV36960.1"/>
    <property type="molecule type" value="Genomic_DNA"/>
</dbReference>
<dbReference type="OrthoDB" id="9798761at2"/>
<accession>A0A518H7Y0</accession>
<evidence type="ECO:0000259" key="1">
    <source>
        <dbReference type="Pfam" id="PF03235"/>
    </source>
</evidence>
<dbReference type="KEGG" id="tpla:ElP_48910"/>
<dbReference type="RefSeq" id="WP_145274059.1">
    <property type="nucleotide sequence ID" value="NZ_CP036426.1"/>
</dbReference>
<dbReference type="AlphaFoldDB" id="A0A518H7Y0"/>
<evidence type="ECO:0000313" key="2">
    <source>
        <dbReference type="EMBL" id="QDV36960.1"/>
    </source>
</evidence>
<name>A0A518H7Y0_9BACT</name>
<keyword evidence="3" id="KW-1185">Reference proteome</keyword>
<proteinExistence type="predicted"/>
<dbReference type="PANTHER" id="PTHR37292">
    <property type="entry name" value="VNG6097C"/>
    <property type="match status" value="1"/>
</dbReference>
<feature type="domain" description="GmrSD restriction endonucleases N-terminal" evidence="1">
    <location>
        <begin position="12"/>
        <end position="254"/>
    </location>
</feature>
<organism evidence="2 3">
    <name type="scientific">Tautonia plasticadhaerens</name>
    <dbReference type="NCBI Taxonomy" id="2527974"/>
    <lineage>
        <taxon>Bacteria</taxon>
        <taxon>Pseudomonadati</taxon>
        <taxon>Planctomycetota</taxon>
        <taxon>Planctomycetia</taxon>
        <taxon>Isosphaerales</taxon>
        <taxon>Isosphaeraceae</taxon>
        <taxon>Tautonia</taxon>
    </lineage>
</organism>
<gene>
    <name evidence="2" type="ORF">ElP_48910</name>
</gene>